<dbReference type="SUPFAM" id="SSF46689">
    <property type="entry name" value="Homeodomain-like"/>
    <property type="match status" value="1"/>
</dbReference>
<dbReference type="Gene3D" id="1.10.10.2840">
    <property type="entry name" value="PucR C-terminal helix-turn-helix domain"/>
    <property type="match status" value="1"/>
</dbReference>
<accession>A0A099I2D1</accession>
<dbReference type="Pfam" id="PF13556">
    <property type="entry name" value="HTH_30"/>
    <property type="match status" value="1"/>
</dbReference>
<dbReference type="RefSeq" id="WP_044908627.1">
    <property type="nucleotide sequence ID" value="NZ_JQIF01000183.1"/>
</dbReference>
<dbReference type="Proteomes" id="UP000030008">
    <property type="component" value="Unassembled WGS sequence"/>
</dbReference>
<evidence type="ECO:0000259" key="1">
    <source>
        <dbReference type="Pfam" id="PF13556"/>
    </source>
</evidence>
<dbReference type="AlphaFoldDB" id="A0A099I2D1"/>
<dbReference type="InterPro" id="IPR042070">
    <property type="entry name" value="PucR_C-HTH_sf"/>
</dbReference>
<gene>
    <name evidence="2" type="ORF">CIAN88_23030</name>
</gene>
<dbReference type="EMBL" id="JQIF01000183">
    <property type="protein sequence ID" value="KGJ51023.1"/>
    <property type="molecule type" value="Genomic_DNA"/>
</dbReference>
<dbReference type="InterPro" id="IPR009057">
    <property type="entry name" value="Homeodomain-like_sf"/>
</dbReference>
<comment type="caution">
    <text evidence="2">The sequence shown here is derived from an EMBL/GenBank/DDBJ whole genome shotgun (WGS) entry which is preliminary data.</text>
</comment>
<proteinExistence type="predicted"/>
<name>A0A099I2D1_CLOIN</name>
<reference evidence="2 3" key="1">
    <citation type="submission" date="2014-08" db="EMBL/GenBank/DDBJ databases">
        <title>Clostridium innocuum, an unnegligible vancomycin-resistant pathogen causing extra-intestinal infections.</title>
        <authorList>
            <person name="Feng Y."/>
            <person name="Chiu C.-H."/>
        </authorList>
    </citation>
    <scope>NUCLEOTIDE SEQUENCE [LARGE SCALE GENOMIC DNA]</scope>
    <source>
        <strain evidence="2 3">AN88</strain>
    </source>
</reference>
<dbReference type="InterPro" id="IPR025736">
    <property type="entry name" value="PucR_C-HTH_dom"/>
</dbReference>
<evidence type="ECO:0000313" key="2">
    <source>
        <dbReference type="EMBL" id="KGJ51023.1"/>
    </source>
</evidence>
<evidence type="ECO:0000313" key="3">
    <source>
        <dbReference type="Proteomes" id="UP000030008"/>
    </source>
</evidence>
<organism evidence="2 3">
    <name type="scientific">Clostridium innocuum</name>
    <dbReference type="NCBI Taxonomy" id="1522"/>
    <lineage>
        <taxon>Bacteria</taxon>
        <taxon>Bacillati</taxon>
        <taxon>Bacillota</taxon>
        <taxon>Clostridia</taxon>
        <taxon>Eubacteriales</taxon>
        <taxon>Clostridiaceae</taxon>
        <taxon>Clostridium</taxon>
    </lineage>
</organism>
<sequence>MLIGDVFEEFINVVQENNRYTIGLVNDNMTVTLCSNKAEIGRQIDVNRPDKHNAFFEVRVKGQDFGFLWVSGNDENLPMISKLLNESLTVRLMYEINQKTLNQKVTKDDELVKYILNTENFDMNHVLSLLDELEIDKNKPRVAIYVVHNEGFNTKDVMRLKMKPDSKEIIYSLLNSKCLLIFKDLPETCQSSTDFKPFIRDYIRSLREWEMTDCYYFVGSIQKKLRQYAISYQNCLWLKNHVTYEKDVPVFFSDYLYDYFLSKVAVDDIRDVFDYYRECGKGVDIEEMVDICDKLFVNDFNLTQAADDLFLHKNTLIYKLKKYEEVFQIDVRGSFQGKVLLMLISYALREYQKRVQVGDEA</sequence>
<protein>
    <recommendedName>
        <fullName evidence="1">PucR C-terminal helix-turn-helix domain-containing protein</fullName>
    </recommendedName>
</protein>
<feature type="domain" description="PucR C-terminal helix-turn-helix" evidence="1">
    <location>
        <begin position="296"/>
        <end position="332"/>
    </location>
</feature>